<keyword evidence="3" id="KW-0812">Transmembrane</keyword>
<dbReference type="GO" id="GO:0005886">
    <property type="term" value="C:plasma membrane"/>
    <property type="evidence" value="ECO:0007669"/>
    <property type="project" value="UniProtKB-SubCell"/>
</dbReference>
<gene>
    <name evidence="6" type="ORF">EFREU_v1c03520</name>
</gene>
<dbReference type="OrthoDB" id="395820at2"/>
<dbReference type="RefSeq" id="WP_100609328.1">
    <property type="nucleotide sequence ID" value="NZ_CP024962.1"/>
</dbReference>
<dbReference type="InterPro" id="IPR051461">
    <property type="entry name" value="UPF0750_membrane"/>
</dbReference>
<keyword evidence="5" id="KW-0472">Membrane</keyword>
<keyword evidence="7" id="KW-1185">Reference proteome</keyword>
<evidence type="ECO:0000256" key="5">
    <source>
        <dbReference type="ARBA" id="ARBA00023136"/>
    </source>
</evidence>
<proteinExistence type="predicted"/>
<dbReference type="PANTHER" id="PTHR33545:SF5">
    <property type="entry name" value="UPF0750 MEMBRANE PROTEIN YITT"/>
    <property type="match status" value="1"/>
</dbReference>
<evidence type="ECO:0000313" key="6">
    <source>
        <dbReference type="EMBL" id="ATZ16378.1"/>
    </source>
</evidence>
<sequence>MRKITIHENYRKKIITLSDEEVEEIRNSPTFQKTKAGLITKAENNLMSAVYFKRAFWIDLLAIAFSALMTTIVLDYFISSTGRTGLFPGGLGSVTRLMAILTFPNNIKLQGSFYFIYYFLINIPLMIFSWIKLGWRFTITTMIYICFTILFDQLLNLIPVINPTEWHMIIDYPLLHKVSAEWNGAIWLFVLGFFGGVLIGWSYGLIYKVGSSTGGTDFITMYFSTKKNKNIGIINRNLNYIIAILMIIINSFTLSASDINSPIRMTVLSHLSENQINAIEPAAKAWWEANWQYLGLPEDFDSLWKDDLTFVFQTLASNNSFTGYTSSMVLLMQFKFIFGPSLFASIILITVQAMVIDAMYPKYKFRTIMITTSEDEKVKKFLFDSGYQNEIFEWNSSVESARQQIEKKTLIVTITVVNWKSLEKAVLNLNPDMNVNVLKTRSVKGRLNIELKDGRKEKFVHNKLMANKHLLKRLDDEALVKTIKKNIEMNRKKNLRAGKSNN</sequence>
<dbReference type="AlphaFoldDB" id="A0A2K8NT73"/>
<protein>
    <submittedName>
        <fullName evidence="6">Uncharacterized protein</fullName>
    </submittedName>
</protein>
<dbReference type="NCBIfam" id="NF043063">
    <property type="entry name" value="MMSYN1_0411"/>
    <property type="match status" value="1"/>
</dbReference>
<evidence type="ECO:0000256" key="3">
    <source>
        <dbReference type="ARBA" id="ARBA00022692"/>
    </source>
</evidence>
<comment type="subcellular location">
    <subcellularLocation>
        <location evidence="1">Cell membrane</location>
        <topology evidence="1">Multi-pass membrane protein</topology>
    </subcellularLocation>
</comment>
<dbReference type="PANTHER" id="PTHR33545">
    <property type="entry name" value="UPF0750 MEMBRANE PROTEIN YITT-RELATED"/>
    <property type="match status" value="1"/>
</dbReference>
<reference evidence="6 7" key="1">
    <citation type="submission" date="2017-11" db="EMBL/GenBank/DDBJ databases">
        <title>Genome sequence of Entomoplasma freundtii BARC 318 (ATCC 51999).</title>
        <authorList>
            <person name="Lo W.-S."/>
            <person name="Gasparich G.E."/>
            <person name="Kuo C.-H."/>
        </authorList>
    </citation>
    <scope>NUCLEOTIDE SEQUENCE [LARGE SCALE GENOMIC DNA]</scope>
    <source>
        <strain evidence="6 7">BARC 318</strain>
    </source>
</reference>
<dbReference type="EMBL" id="CP024962">
    <property type="protein sequence ID" value="ATZ16378.1"/>
    <property type="molecule type" value="Genomic_DNA"/>
</dbReference>
<dbReference type="Proteomes" id="UP000232222">
    <property type="component" value="Chromosome"/>
</dbReference>
<dbReference type="Pfam" id="PF02588">
    <property type="entry name" value="YitT_membrane"/>
    <property type="match status" value="1"/>
</dbReference>
<evidence type="ECO:0000313" key="7">
    <source>
        <dbReference type="Proteomes" id="UP000232222"/>
    </source>
</evidence>
<keyword evidence="4" id="KW-1133">Transmembrane helix</keyword>
<dbReference type="InterPro" id="IPR003740">
    <property type="entry name" value="YitT"/>
</dbReference>
<keyword evidence="2" id="KW-1003">Cell membrane</keyword>
<accession>A0A2K8NT73</accession>
<organism evidence="6 7">
    <name type="scientific">Entomoplasma freundtii</name>
    <dbReference type="NCBI Taxonomy" id="74700"/>
    <lineage>
        <taxon>Bacteria</taxon>
        <taxon>Bacillati</taxon>
        <taxon>Mycoplasmatota</taxon>
        <taxon>Mollicutes</taxon>
        <taxon>Entomoplasmatales</taxon>
        <taxon>Entomoplasmataceae</taxon>
        <taxon>Entomoplasma</taxon>
    </lineage>
</organism>
<evidence type="ECO:0000256" key="4">
    <source>
        <dbReference type="ARBA" id="ARBA00022989"/>
    </source>
</evidence>
<name>A0A2K8NT73_9MOLU</name>
<dbReference type="KEGG" id="efr:EFREU_v1c03520"/>
<evidence type="ECO:0000256" key="2">
    <source>
        <dbReference type="ARBA" id="ARBA00022475"/>
    </source>
</evidence>
<evidence type="ECO:0000256" key="1">
    <source>
        <dbReference type="ARBA" id="ARBA00004651"/>
    </source>
</evidence>